<name>A0A7R9LJB0_9ACAR</name>
<evidence type="ECO:0000256" key="1">
    <source>
        <dbReference type="SAM" id="MobiDB-lite"/>
    </source>
</evidence>
<accession>A0A7R9LJB0</accession>
<keyword evidence="2" id="KW-0812">Transmembrane</keyword>
<dbReference type="EMBL" id="CAJPIZ010027832">
    <property type="protein sequence ID" value="CAG2119333.1"/>
    <property type="molecule type" value="Genomic_DNA"/>
</dbReference>
<evidence type="ECO:0000313" key="3">
    <source>
        <dbReference type="EMBL" id="CAD7642744.1"/>
    </source>
</evidence>
<sequence length="248" mass="27380">MTNPDNDHGPNSLTILIYVLVAITIAVLIVVICIIIKLKCLSKWCQKSSKYKINGIEGKYTGSKSKYKDNGDGSDVRRGSVNISLDGSQLMGRESSAGHKSQNTGTVGEISIDLSGDKRRNGSTDGRVSDQWSKCSSDYYLRPLFLSKESLQRKSSQDSDASRHTYTVSEKLHKSCDNPLICPKPLKPPKPPRNSLLAKDLPKDTTKWYALRPIDEDMNDGFSIDMLDTNDNSSQSSLETVIESKNSS</sequence>
<evidence type="ECO:0000313" key="4">
    <source>
        <dbReference type="Proteomes" id="UP000759131"/>
    </source>
</evidence>
<reference evidence="3" key="1">
    <citation type="submission" date="2020-11" db="EMBL/GenBank/DDBJ databases">
        <authorList>
            <person name="Tran Van P."/>
        </authorList>
    </citation>
    <scope>NUCLEOTIDE SEQUENCE</scope>
</reference>
<organism evidence="3">
    <name type="scientific">Medioppia subpectinata</name>
    <dbReference type="NCBI Taxonomy" id="1979941"/>
    <lineage>
        <taxon>Eukaryota</taxon>
        <taxon>Metazoa</taxon>
        <taxon>Ecdysozoa</taxon>
        <taxon>Arthropoda</taxon>
        <taxon>Chelicerata</taxon>
        <taxon>Arachnida</taxon>
        <taxon>Acari</taxon>
        <taxon>Acariformes</taxon>
        <taxon>Sarcoptiformes</taxon>
        <taxon>Oribatida</taxon>
        <taxon>Brachypylina</taxon>
        <taxon>Oppioidea</taxon>
        <taxon>Oppiidae</taxon>
        <taxon>Medioppia</taxon>
    </lineage>
</organism>
<keyword evidence="4" id="KW-1185">Reference proteome</keyword>
<dbReference type="AlphaFoldDB" id="A0A7R9LJB0"/>
<gene>
    <name evidence="3" type="ORF">OSB1V03_LOCUS19282</name>
</gene>
<keyword evidence="2" id="KW-0472">Membrane</keyword>
<proteinExistence type="predicted"/>
<dbReference type="EMBL" id="OC882407">
    <property type="protein sequence ID" value="CAD7642744.1"/>
    <property type="molecule type" value="Genomic_DNA"/>
</dbReference>
<feature type="non-terminal residue" evidence="3">
    <location>
        <position position="1"/>
    </location>
</feature>
<feature type="region of interest" description="Disordered" evidence="1">
    <location>
        <begin position="226"/>
        <end position="248"/>
    </location>
</feature>
<evidence type="ECO:0000256" key="2">
    <source>
        <dbReference type="SAM" id="Phobius"/>
    </source>
</evidence>
<keyword evidence="2" id="KW-1133">Transmembrane helix</keyword>
<dbReference type="Proteomes" id="UP000759131">
    <property type="component" value="Unassembled WGS sequence"/>
</dbReference>
<feature type="transmembrane region" description="Helical" evidence="2">
    <location>
        <begin position="15"/>
        <end position="38"/>
    </location>
</feature>
<feature type="region of interest" description="Disordered" evidence="1">
    <location>
        <begin position="91"/>
        <end position="130"/>
    </location>
</feature>
<protein>
    <submittedName>
        <fullName evidence="3">Uncharacterized protein</fullName>
    </submittedName>
</protein>
<feature type="compositionally biased region" description="Polar residues" evidence="1">
    <location>
        <begin position="229"/>
        <end position="248"/>
    </location>
</feature>